<dbReference type="AlphaFoldDB" id="A0A095SX59"/>
<evidence type="ECO:0000256" key="2">
    <source>
        <dbReference type="SAM" id="SignalP"/>
    </source>
</evidence>
<dbReference type="RefSeq" id="WP_035125383.1">
    <property type="nucleotide sequence ID" value="NZ_JRHH01000002.1"/>
</dbReference>
<accession>A0A095SX59</accession>
<sequence length="464" mass="49889">MKKILLLGTFLYSFIGFSQTIALQSFATGFDSPVEITHAGDSRLFVVQQGGLIRIVSSTGVVNPTPFLNLSTLTNGGGEQGLLGLAFHPNYATNGFFFVNYTNTSGDTVIARYSVSANPNVANTTGTILMTIDQPYSNHNGGSIKFGPDGYLYIALGDGGSGGDPQGYAQNMTVNASFPSRVFLGKMLRIDVNSTVAPFYTIPPTNPFVGQAGKEQIWAIGLRNPWKFSFNRLNGDLWIADVGQGAIEEVDKVVSPLPNTGINFGWRCYEGNSTYDLSGCAPANTMTFPFAQYARSGGACSVTGGYFYTGTTYPNFQNKYFFSDYCDSKIRTVNAAGVITTTTSFSGNIATFGEDINGELYVAGISSGTISKVIDSSLSISDFEKNGFSVYPNPAKESFTIKSSTEILASKIDLFDLTGKLLLTKKLENNPENTISTSSLFKGIYLISLEATNGTNYTTKLIIE</sequence>
<dbReference type="InterPro" id="IPR012938">
    <property type="entry name" value="Glc/Sorbosone_DH"/>
</dbReference>
<dbReference type="PANTHER" id="PTHR19328">
    <property type="entry name" value="HEDGEHOG-INTERACTING PROTEIN"/>
    <property type="match status" value="1"/>
</dbReference>
<dbReference type="NCBIfam" id="TIGR04183">
    <property type="entry name" value="Por_Secre_tail"/>
    <property type="match status" value="1"/>
</dbReference>
<evidence type="ECO:0000256" key="1">
    <source>
        <dbReference type="ARBA" id="ARBA00022729"/>
    </source>
</evidence>
<dbReference type="EMBL" id="JRHH01000002">
    <property type="protein sequence ID" value="KGD68949.1"/>
    <property type="molecule type" value="Genomic_DNA"/>
</dbReference>
<evidence type="ECO:0000259" key="3">
    <source>
        <dbReference type="Pfam" id="PF07995"/>
    </source>
</evidence>
<dbReference type="InterPro" id="IPR011041">
    <property type="entry name" value="Quinoprot_gluc/sorb_DH_b-prop"/>
</dbReference>
<feature type="domain" description="Secretion system C-terminal sorting" evidence="4">
    <location>
        <begin position="390"/>
        <end position="463"/>
    </location>
</feature>
<dbReference type="STRING" id="1453498.LG45_04735"/>
<feature type="domain" description="Glucose/Sorbosone dehydrogenase" evidence="3">
    <location>
        <begin position="30"/>
        <end position="336"/>
    </location>
</feature>
<feature type="chain" id="PRO_5001911359" evidence="2">
    <location>
        <begin position="28"/>
        <end position="464"/>
    </location>
</feature>
<dbReference type="Pfam" id="PF07995">
    <property type="entry name" value="GSDH"/>
    <property type="match status" value="1"/>
</dbReference>
<dbReference type="InterPro" id="IPR011042">
    <property type="entry name" value="6-blade_b-propeller_TolB-like"/>
</dbReference>
<organism evidence="5 6">
    <name type="scientific">Flavobacterium aquatile LMG 4008 = ATCC 11947</name>
    <dbReference type="NCBI Taxonomy" id="1453498"/>
    <lineage>
        <taxon>Bacteria</taxon>
        <taxon>Pseudomonadati</taxon>
        <taxon>Bacteroidota</taxon>
        <taxon>Flavobacteriia</taxon>
        <taxon>Flavobacteriales</taxon>
        <taxon>Flavobacteriaceae</taxon>
        <taxon>Flavobacterium</taxon>
    </lineage>
</organism>
<feature type="signal peptide" evidence="2">
    <location>
        <begin position="1"/>
        <end position="27"/>
    </location>
</feature>
<comment type="caution">
    <text evidence="5">The sequence shown here is derived from an EMBL/GenBank/DDBJ whole genome shotgun (WGS) entry which is preliminary data.</text>
</comment>
<keyword evidence="1 2" id="KW-0732">Signal</keyword>
<dbReference type="InterPro" id="IPR026444">
    <property type="entry name" value="Secre_tail"/>
</dbReference>
<protein>
    <submittedName>
        <fullName evidence="5">Cadherin</fullName>
    </submittedName>
</protein>
<proteinExistence type="predicted"/>
<dbReference type="Proteomes" id="UP000029554">
    <property type="component" value="Unassembled WGS sequence"/>
</dbReference>
<dbReference type="PANTHER" id="PTHR19328:SF75">
    <property type="entry name" value="ALDOSE SUGAR DEHYDROGENASE YLII"/>
    <property type="match status" value="1"/>
</dbReference>
<name>A0A095SX59_9FLAO</name>
<evidence type="ECO:0000313" key="5">
    <source>
        <dbReference type="EMBL" id="KGD68949.1"/>
    </source>
</evidence>
<dbReference type="OrthoDB" id="9770043at2"/>
<reference evidence="5 6" key="1">
    <citation type="submission" date="2014-09" db="EMBL/GenBank/DDBJ databases">
        <title>Whole Genome Shotgun of Flavobacterium aquatile LMG 4008.</title>
        <authorList>
            <person name="Gale A.N."/>
            <person name="Pipes S.E."/>
            <person name="Newman J.D."/>
        </authorList>
    </citation>
    <scope>NUCLEOTIDE SEQUENCE [LARGE SCALE GENOMIC DNA]</scope>
    <source>
        <strain evidence="5 6">LMG 4008</strain>
    </source>
</reference>
<dbReference type="Pfam" id="PF18962">
    <property type="entry name" value="Por_Secre_tail"/>
    <property type="match status" value="1"/>
</dbReference>
<keyword evidence="6" id="KW-1185">Reference proteome</keyword>
<dbReference type="SUPFAM" id="SSF50952">
    <property type="entry name" value="Soluble quinoprotein glucose dehydrogenase"/>
    <property type="match status" value="1"/>
</dbReference>
<gene>
    <name evidence="5" type="ORF">LG45_04735</name>
</gene>
<evidence type="ECO:0000313" key="6">
    <source>
        <dbReference type="Proteomes" id="UP000029554"/>
    </source>
</evidence>
<dbReference type="Gene3D" id="2.120.10.30">
    <property type="entry name" value="TolB, C-terminal domain"/>
    <property type="match status" value="1"/>
</dbReference>
<dbReference type="eggNOG" id="COG2133">
    <property type="taxonomic scope" value="Bacteria"/>
</dbReference>
<evidence type="ECO:0000259" key="4">
    <source>
        <dbReference type="Pfam" id="PF18962"/>
    </source>
</evidence>